<dbReference type="KEGG" id="awe:JG540_00575"/>
<sequence>MLAGAIGAVLLAVGGFVAWGLWGPLPQGTPPLSPEMEALRPLAVGYTEAQPGRADDWTLILTHARADYVRVAFENPHGSLPDTRIEVGSSAQVLGCTVSVLESHPGRSGKKPGSQTSWALIAVQCPPSQSPNGTATP</sequence>
<proteinExistence type="predicted"/>
<dbReference type="EMBL" id="CP066802">
    <property type="protein sequence ID" value="QQM67443.1"/>
    <property type="molecule type" value="Genomic_DNA"/>
</dbReference>
<dbReference type="Proteomes" id="UP000595895">
    <property type="component" value="Chromosome"/>
</dbReference>
<accession>A0A7T7M9M0</accession>
<evidence type="ECO:0000313" key="2">
    <source>
        <dbReference type="Proteomes" id="UP000595895"/>
    </source>
</evidence>
<keyword evidence="2" id="KW-1185">Reference proteome</keyword>
<organism evidence="1 2">
    <name type="scientific">Actinomyces weissii</name>
    <dbReference type="NCBI Taxonomy" id="675090"/>
    <lineage>
        <taxon>Bacteria</taxon>
        <taxon>Bacillati</taxon>
        <taxon>Actinomycetota</taxon>
        <taxon>Actinomycetes</taxon>
        <taxon>Actinomycetales</taxon>
        <taxon>Actinomycetaceae</taxon>
        <taxon>Actinomyces</taxon>
    </lineage>
</organism>
<dbReference type="AlphaFoldDB" id="A0A7T7M9M0"/>
<evidence type="ECO:0000313" key="1">
    <source>
        <dbReference type="EMBL" id="QQM67443.1"/>
    </source>
</evidence>
<protein>
    <submittedName>
        <fullName evidence="1">Uncharacterized protein</fullName>
    </submittedName>
</protein>
<reference evidence="1 2" key="1">
    <citation type="submission" date="2020-12" db="EMBL/GenBank/DDBJ databases">
        <authorList>
            <person name="Zhou J."/>
        </authorList>
    </citation>
    <scope>NUCLEOTIDE SEQUENCE [LARGE SCALE GENOMIC DNA]</scope>
    <source>
        <strain evidence="1 2">CCUG 61299</strain>
    </source>
</reference>
<dbReference type="RefSeq" id="WP_200276042.1">
    <property type="nucleotide sequence ID" value="NZ_CP066802.1"/>
</dbReference>
<gene>
    <name evidence="1" type="ORF">JG540_00575</name>
</gene>
<name>A0A7T7M9M0_9ACTO</name>